<dbReference type="EMBL" id="SNVV01000001">
    <property type="protein sequence ID" value="TDN56906.1"/>
    <property type="molecule type" value="Genomic_DNA"/>
</dbReference>
<dbReference type="GO" id="GO:0046872">
    <property type="term" value="F:metal ion binding"/>
    <property type="evidence" value="ECO:0007669"/>
    <property type="project" value="UniProtKB-KW"/>
</dbReference>
<dbReference type="OrthoDB" id="9808312at2"/>
<dbReference type="InterPro" id="IPR051459">
    <property type="entry name" value="Cytochrome_c-type_DH"/>
</dbReference>
<keyword evidence="3 4" id="KW-0408">Iron</keyword>
<keyword evidence="1 4" id="KW-0349">Heme</keyword>
<dbReference type="Gene3D" id="1.10.760.10">
    <property type="entry name" value="Cytochrome c-like domain"/>
    <property type="match status" value="1"/>
</dbReference>
<proteinExistence type="predicted"/>
<dbReference type="PROSITE" id="PS51007">
    <property type="entry name" value="CYTC"/>
    <property type="match status" value="1"/>
</dbReference>
<dbReference type="Proteomes" id="UP000295129">
    <property type="component" value="Unassembled WGS sequence"/>
</dbReference>
<evidence type="ECO:0000256" key="3">
    <source>
        <dbReference type="ARBA" id="ARBA00023004"/>
    </source>
</evidence>
<dbReference type="GO" id="GO:0009055">
    <property type="term" value="F:electron transfer activity"/>
    <property type="evidence" value="ECO:0007669"/>
    <property type="project" value="InterPro"/>
</dbReference>
<dbReference type="GO" id="GO:0020037">
    <property type="term" value="F:heme binding"/>
    <property type="evidence" value="ECO:0007669"/>
    <property type="project" value="InterPro"/>
</dbReference>
<feature type="domain" description="Cytochrome c" evidence="6">
    <location>
        <begin position="134"/>
        <end position="241"/>
    </location>
</feature>
<evidence type="ECO:0000256" key="1">
    <source>
        <dbReference type="ARBA" id="ARBA00022617"/>
    </source>
</evidence>
<keyword evidence="5" id="KW-0812">Transmembrane</keyword>
<sequence>MASAPAWLETLLWLVQALQAGLLALADALGLLPRLDGQPLWPWRWRLATEMLRVDQGLARQLALALAAIALCAPAVVLACWRRTRRAGLALAAAALLIGLLPMSALLQPAGRAALLAAATPTEFHHSAAGFDSAAIAAGAPLYAAHCAGCHGESGRGDGPLAASLPMWPPDLARGLLWQRSEGAQFWAVRQGLQAASGSGRTRLRHEPTSGADAIPTMPAFAATLSDREIWAVLAYLQALAAGQGLQREGRWISPVPVPALEADCGAGPGRFTLTPGQRQRIVAGTAAPLPDPRLRTLLLLPPDAGESAIEAESADCISRSAEAWQAFALIAGLSPQALAGSQFLADRDGWLRALGSARQDWSDGDMVCRSAASPSEPAIETPAGDGLGRLIARMDAEPLRPLRGAYFH</sequence>
<dbReference type="Pfam" id="PF00034">
    <property type="entry name" value="Cytochrom_C"/>
    <property type="match status" value="1"/>
</dbReference>
<evidence type="ECO:0000259" key="6">
    <source>
        <dbReference type="PROSITE" id="PS51007"/>
    </source>
</evidence>
<accession>A0A4R6EF56</accession>
<evidence type="ECO:0000313" key="7">
    <source>
        <dbReference type="EMBL" id="TDN56906.1"/>
    </source>
</evidence>
<dbReference type="RefSeq" id="WP_133587620.1">
    <property type="nucleotide sequence ID" value="NZ_SNVV01000001.1"/>
</dbReference>
<name>A0A4R6EF56_9RHOO</name>
<protein>
    <submittedName>
        <fullName evidence="7">Mono/diheme cytochrome c family protein</fullName>
    </submittedName>
</protein>
<keyword evidence="5" id="KW-0472">Membrane</keyword>
<keyword evidence="5" id="KW-1133">Transmembrane helix</keyword>
<feature type="transmembrane region" description="Helical" evidence="5">
    <location>
        <begin position="62"/>
        <end position="81"/>
    </location>
</feature>
<dbReference type="SUPFAM" id="SSF46626">
    <property type="entry name" value="Cytochrome c"/>
    <property type="match status" value="1"/>
</dbReference>
<dbReference type="PANTHER" id="PTHR35008">
    <property type="entry name" value="BLL4482 PROTEIN-RELATED"/>
    <property type="match status" value="1"/>
</dbReference>
<gene>
    <name evidence="7" type="ORF">C7389_101285</name>
</gene>
<dbReference type="PANTHER" id="PTHR35008:SF8">
    <property type="entry name" value="ALCOHOL DEHYDROGENASE CYTOCHROME C SUBUNIT"/>
    <property type="match status" value="1"/>
</dbReference>
<dbReference type="AlphaFoldDB" id="A0A4R6EF56"/>
<reference evidence="7 8" key="1">
    <citation type="submission" date="2019-03" db="EMBL/GenBank/DDBJ databases">
        <title>Genomic Encyclopedia of Type Strains, Phase IV (KMG-IV): sequencing the most valuable type-strain genomes for metagenomic binning, comparative biology and taxonomic classification.</title>
        <authorList>
            <person name="Goeker M."/>
        </authorList>
    </citation>
    <scope>NUCLEOTIDE SEQUENCE [LARGE SCALE GENOMIC DNA]</scope>
    <source>
        <strain evidence="7 8">DSM 12121</strain>
    </source>
</reference>
<evidence type="ECO:0000256" key="2">
    <source>
        <dbReference type="ARBA" id="ARBA00022723"/>
    </source>
</evidence>
<evidence type="ECO:0000256" key="4">
    <source>
        <dbReference type="PROSITE-ProRule" id="PRU00433"/>
    </source>
</evidence>
<evidence type="ECO:0000313" key="8">
    <source>
        <dbReference type="Proteomes" id="UP000295129"/>
    </source>
</evidence>
<evidence type="ECO:0000256" key="5">
    <source>
        <dbReference type="SAM" id="Phobius"/>
    </source>
</evidence>
<organism evidence="7 8">
    <name type="scientific">Azoarcus indigens</name>
    <dbReference type="NCBI Taxonomy" id="29545"/>
    <lineage>
        <taxon>Bacteria</taxon>
        <taxon>Pseudomonadati</taxon>
        <taxon>Pseudomonadota</taxon>
        <taxon>Betaproteobacteria</taxon>
        <taxon>Rhodocyclales</taxon>
        <taxon>Zoogloeaceae</taxon>
        <taxon>Azoarcus</taxon>
    </lineage>
</organism>
<keyword evidence="2 4" id="KW-0479">Metal-binding</keyword>
<dbReference type="InterPro" id="IPR036909">
    <property type="entry name" value="Cyt_c-like_dom_sf"/>
</dbReference>
<dbReference type="InterPro" id="IPR009056">
    <property type="entry name" value="Cyt_c-like_dom"/>
</dbReference>
<feature type="transmembrane region" description="Helical" evidence="5">
    <location>
        <begin position="88"/>
        <end position="107"/>
    </location>
</feature>
<keyword evidence="8" id="KW-1185">Reference proteome</keyword>
<comment type="caution">
    <text evidence="7">The sequence shown here is derived from an EMBL/GenBank/DDBJ whole genome shotgun (WGS) entry which is preliminary data.</text>
</comment>